<feature type="compositionally biased region" description="Basic and acidic residues" evidence="3">
    <location>
        <begin position="58"/>
        <end position="86"/>
    </location>
</feature>
<reference evidence="4" key="1">
    <citation type="submission" date="2021-01" db="EMBL/GenBank/DDBJ databases">
        <title>Phytophthora aleatoria, a newly-described species from Pinus radiata is distinct from Phytophthora cactorum isolates based on comparative genomics.</title>
        <authorList>
            <person name="Mcdougal R."/>
            <person name="Panda P."/>
            <person name="Williams N."/>
            <person name="Studholme D.J."/>
        </authorList>
    </citation>
    <scope>NUCLEOTIDE SEQUENCE</scope>
    <source>
        <strain evidence="4">NZFS 4037</strain>
    </source>
</reference>
<dbReference type="EMBL" id="JAENGY010000371">
    <property type="protein sequence ID" value="KAG6964653.1"/>
    <property type="molecule type" value="Genomic_DNA"/>
</dbReference>
<dbReference type="InterPro" id="IPR007918">
    <property type="entry name" value="MDM35_apoptosis"/>
</dbReference>
<evidence type="ECO:0000313" key="5">
    <source>
        <dbReference type="Proteomes" id="UP000709295"/>
    </source>
</evidence>
<comment type="caution">
    <text evidence="4">The sequence shown here is derived from an EMBL/GenBank/DDBJ whole genome shotgun (WGS) entry which is preliminary data.</text>
</comment>
<gene>
    <name evidence="4" type="ORF">JG688_00007608</name>
</gene>
<dbReference type="Proteomes" id="UP000709295">
    <property type="component" value="Unassembled WGS sequence"/>
</dbReference>
<name>A0A8J5M7Y4_9STRA</name>
<protein>
    <submittedName>
        <fullName evidence="4">Uncharacterized protein</fullName>
    </submittedName>
</protein>
<accession>A0A8J5M7Y4</accession>
<dbReference type="Pfam" id="PF05254">
    <property type="entry name" value="UPF0203"/>
    <property type="match status" value="1"/>
</dbReference>
<evidence type="ECO:0000313" key="4">
    <source>
        <dbReference type="EMBL" id="KAG6964653.1"/>
    </source>
</evidence>
<dbReference type="AlphaFoldDB" id="A0A8J5M7Y4"/>
<evidence type="ECO:0000256" key="3">
    <source>
        <dbReference type="SAM" id="MobiDB-lite"/>
    </source>
</evidence>
<feature type="compositionally biased region" description="Basic and acidic residues" evidence="3">
    <location>
        <begin position="94"/>
        <end position="104"/>
    </location>
</feature>
<evidence type="ECO:0000256" key="2">
    <source>
        <dbReference type="ARBA" id="ARBA00023157"/>
    </source>
</evidence>
<proteinExistence type="inferred from homology"/>
<keyword evidence="5" id="KW-1185">Reference proteome</keyword>
<keyword evidence="2" id="KW-1015">Disulfide bond</keyword>
<sequence length="147" mass="17048">MNGFPECEEQKERVKACYGDWFQKLWGGSWDRSDCEQETHDYRQCVQDAMKRRKEQGKRKIDRNVDNDWMDQAKDKSNEVANDAKSRARKARDRAREEKEDAKSKVKSKASDVSSKVQEKADSWSDTIKGYAKKANDTVLGSDDDDD</sequence>
<evidence type="ECO:0000256" key="1">
    <source>
        <dbReference type="ARBA" id="ARBA00006196"/>
    </source>
</evidence>
<comment type="similarity">
    <text evidence="1">Belongs to the TRIAP1/MDM35 family.</text>
</comment>
<organism evidence="4 5">
    <name type="scientific">Phytophthora aleatoria</name>
    <dbReference type="NCBI Taxonomy" id="2496075"/>
    <lineage>
        <taxon>Eukaryota</taxon>
        <taxon>Sar</taxon>
        <taxon>Stramenopiles</taxon>
        <taxon>Oomycota</taxon>
        <taxon>Peronosporomycetes</taxon>
        <taxon>Peronosporales</taxon>
        <taxon>Peronosporaceae</taxon>
        <taxon>Phytophthora</taxon>
    </lineage>
</organism>
<feature type="region of interest" description="Disordered" evidence="3">
    <location>
        <begin position="50"/>
        <end position="147"/>
    </location>
</feature>